<keyword evidence="2 5" id="KW-0812">Transmembrane</keyword>
<comment type="caution">
    <text evidence="7">The sequence shown here is derived from an EMBL/GenBank/DDBJ whole genome shotgun (WGS) entry which is preliminary data.</text>
</comment>
<dbReference type="SUPFAM" id="SSF161084">
    <property type="entry name" value="MAPEG domain-like"/>
    <property type="match status" value="1"/>
</dbReference>
<feature type="transmembrane region" description="Helical" evidence="5">
    <location>
        <begin position="85"/>
        <end position="107"/>
    </location>
</feature>
<evidence type="ECO:0000313" key="8">
    <source>
        <dbReference type="Proteomes" id="UP001530293"/>
    </source>
</evidence>
<dbReference type="InterPro" id="IPR001129">
    <property type="entry name" value="Membr-assoc_MAPEG"/>
</dbReference>
<feature type="signal peptide" evidence="6">
    <location>
        <begin position="1"/>
        <end position="25"/>
    </location>
</feature>
<sequence>MLKNLVTTASMILYYIFLFHQSAVAFSEFNKSKKLEGNKKSDDNNESNAPSLGAIKYGSDNSNVRAANRLVGNFHEQVIPFLVSLYLHATFVSVKGACTCGWAWIFFRSYYGYVYKKGVPILFLSTIPAYCCVWYMIGGTIYGVSTMD</sequence>
<feature type="transmembrane region" description="Helical" evidence="5">
    <location>
        <begin position="119"/>
        <end position="137"/>
    </location>
</feature>
<dbReference type="InterPro" id="IPR023352">
    <property type="entry name" value="MAPEG-like_dom_sf"/>
</dbReference>
<evidence type="ECO:0000313" key="7">
    <source>
        <dbReference type="EMBL" id="KAL3759175.1"/>
    </source>
</evidence>
<evidence type="ECO:0008006" key="9">
    <source>
        <dbReference type="Google" id="ProtNLM"/>
    </source>
</evidence>
<evidence type="ECO:0000256" key="5">
    <source>
        <dbReference type="SAM" id="Phobius"/>
    </source>
</evidence>
<name>A0ABD3M576_9STRA</name>
<dbReference type="Proteomes" id="UP001530293">
    <property type="component" value="Unassembled WGS sequence"/>
</dbReference>
<evidence type="ECO:0000256" key="3">
    <source>
        <dbReference type="ARBA" id="ARBA00022989"/>
    </source>
</evidence>
<accession>A0ABD3M576</accession>
<evidence type="ECO:0000256" key="2">
    <source>
        <dbReference type="ARBA" id="ARBA00022692"/>
    </source>
</evidence>
<organism evidence="7 8">
    <name type="scientific">Discostella pseudostelligera</name>
    <dbReference type="NCBI Taxonomy" id="259834"/>
    <lineage>
        <taxon>Eukaryota</taxon>
        <taxon>Sar</taxon>
        <taxon>Stramenopiles</taxon>
        <taxon>Ochrophyta</taxon>
        <taxon>Bacillariophyta</taxon>
        <taxon>Coscinodiscophyceae</taxon>
        <taxon>Thalassiosirophycidae</taxon>
        <taxon>Stephanodiscales</taxon>
        <taxon>Stephanodiscaceae</taxon>
        <taxon>Discostella</taxon>
    </lineage>
</organism>
<dbReference type="Pfam" id="PF01124">
    <property type="entry name" value="MAPEG"/>
    <property type="match status" value="1"/>
</dbReference>
<proteinExistence type="predicted"/>
<dbReference type="GO" id="GO:0016020">
    <property type="term" value="C:membrane"/>
    <property type="evidence" value="ECO:0007669"/>
    <property type="project" value="UniProtKB-SubCell"/>
</dbReference>
<dbReference type="EMBL" id="JALLBG020000211">
    <property type="protein sequence ID" value="KAL3759175.1"/>
    <property type="molecule type" value="Genomic_DNA"/>
</dbReference>
<gene>
    <name evidence="7" type="ORF">ACHAWU_001193</name>
</gene>
<keyword evidence="8" id="KW-1185">Reference proteome</keyword>
<protein>
    <recommendedName>
        <fullName evidence="9">MAPEG family protein</fullName>
    </recommendedName>
</protein>
<evidence type="ECO:0000256" key="4">
    <source>
        <dbReference type="ARBA" id="ARBA00023136"/>
    </source>
</evidence>
<evidence type="ECO:0000256" key="1">
    <source>
        <dbReference type="ARBA" id="ARBA00004370"/>
    </source>
</evidence>
<feature type="chain" id="PRO_5044786254" description="MAPEG family protein" evidence="6">
    <location>
        <begin position="26"/>
        <end position="148"/>
    </location>
</feature>
<keyword evidence="4 5" id="KW-0472">Membrane</keyword>
<comment type="subcellular location">
    <subcellularLocation>
        <location evidence="1">Membrane</location>
    </subcellularLocation>
</comment>
<keyword evidence="3 5" id="KW-1133">Transmembrane helix</keyword>
<dbReference type="AlphaFoldDB" id="A0ABD3M576"/>
<reference evidence="7 8" key="1">
    <citation type="submission" date="2024-10" db="EMBL/GenBank/DDBJ databases">
        <title>Updated reference genomes for cyclostephanoid diatoms.</title>
        <authorList>
            <person name="Roberts W.R."/>
            <person name="Alverson A.J."/>
        </authorList>
    </citation>
    <scope>NUCLEOTIDE SEQUENCE [LARGE SCALE GENOMIC DNA]</scope>
    <source>
        <strain evidence="7 8">AJA232-27</strain>
    </source>
</reference>
<dbReference type="Gene3D" id="1.20.120.550">
    <property type="entry name" value="Membrane associated eicosanoid/glutathione metabolism-like domain"/>
    <property type="match status" value="1"/>
</dbReference>
<evidence type="ECO:0000256" key="6">
    <source>
        <dbReference type="SAM" id="SignalP"/>
    </source>
</evidence>
<keyword evidence="6" id="KW-0732">Signal</keyword>